<dbReference type="AlphaFoldDB" id="A0A3B4EQW7"/>
<dbReference type="InterPro" id="IPR009057">
    <property type="entry name" value="Homeodomain-like_sf"/>
</dbReference>
<evidence type="ECO:0000256" key="2">
    <source>
        <dbReference type="ARBA" id="ARBA00023125"/>
    </source>
</evidence>
<dbReference type="GO" id="GO:0000978">
    <property type="term" value="F:RNA polymerase II cis-regulatory region sequence-specific DNA binding"/>
    <property type="evidence" value="ECO:0007669"/>
    <property type="project" value="TreeGrafter"/>
</dbReference>
<sequence>MDASKFSNFTIDYILGENSHTPHTQPVAESPGAAQVFRGDLSEANLLPSSGFNSQTRGGAVMGLQHPCPGIYDLTPYYTFNCCGPVTYYQANINTTCCGSERWFHPHPDCDREEAHCYQNGQQRQRNRIRTVFTENQTKQLDQLFSITEYPSVEARAELARNTGLSEETVRVWFKNRRARRKRQKPSSDPPQVDLA</sequence>
<dbReference type="Ensembl" id="ENSPNAT00000033995.2">
    <property type="protein sequence ID" value="ENSPNAP00000037541.1"/>
    <property type="gene ID" value="ENSPNAG00000005438.2"/>
</dbReference>
<evidence type="ECO:0000256" key="4">
    <source>
        <dbReference type="ARBA" id="ARBA00023242"/>
    </source>
</evidence>
<evidence type="ECO:0000259" key="8">
    <source>
        <dbReference type="PROSITE" id="PS50071"/>
    </source>
</evidence>
<evidence type="ECO:0000256" key="5">
    <source>
        <dbReference type="PROSITE-ProRule" id="PRU00108"/>
    </source>
</evidence>
<dbReference type="InterPro" id="IPR017970">
    <property type="entry name" value="Homeobox_CS"/>
</dbReference>
<dbReference type="PANTHER" id="PTHR45793:SF12">
    <property type="entry name" value="TETRAPEPTIDE REPEAT HOMEOBOX 1"/>
    <property type="match status" value="1"/>
</dbReference>
<keyword evidence="4 5" id="KW-0539">Nucleus</keyword>
<keyword evidence="3 5" id="KW-0371">Homeobox</keyword>
<dbReference type="GO" id="GO:0005634">
    <property type="term" value="C:nucleus"/>
    <property type="evidence" value="ECO:0007669"/>
    <property type="project" value="UniProtKB-SubCell"/>
</dbReference>
<evidence type="ECO:0000313" key="9">
    <source>
        <dbReference type="Ensembl" id="ENSPNAP00000037541.1"/>
    </source>
</evidence>
<evidence type="ECO:0000256" key="1">
    <source>
        <dbReference type="ARBA" id="ARBA00004123"/>
    </source>
</evidence>
<dbReference type="PROSITE" id="PS50071">
    <property type="entry name" value="HOMEOBOX_2"/>
    <property type="match status" value="1"/>
</dbReference>
<dbReference type="InterPro" id="IPR000047">
    <property type="entry name" value="HTH_motif"/>
</dbReference>
<dbReference type="PROSITE" id="PS00027">
    <property type="entry name" value="HOMEOBOX_1"/>
    <property type="match status" value="1"/>
</dbReference>
<feature type="region of interest" description="Disordered" evidence="7">
    <location>
        <begin position="176"/>
        <end position="196"/>
    </location>
</feature>
<dbReference type="CTD" id="30170"/>
<name>A0A3B4EQW7_PYGNA</name>
<dbReference type="CDD" id="cd00086">
    <property type="entry name" value="homeodomain"/>
    <property type="match status" value="1"/>
</dbReference>
<dbReference type="PRINTS" id="PR00031">
    <property type="entry name" value="HTHREPRESSR"/>
</dbReference>
<dbReference type="PANTHER" id="PTHR45793">
    <property type="entry name" value="HOMEOBOX PROTEIN"/>
    <property type="match status" value="1"/>
</dbReference>
<evidence type="ECO:0000256" key="7">
    <source>
        <dbReference type="SAM" id="MobiDB-lite"/>
    </source>
</evidence>
<dbReference type="OMA" id="AENHCHQ"/>
<evidence type="ECO:0000313" key="10">
    <source>
        <dbReference type="Proteomes" id="UP001501920"/>
    </source>
</evidence>
<dbReference type="RefSeq" id="XP_017550255.1">
    <property type="nucleotide sequence ID" value="XM_017694766.2"/>
</dbReference>
<dbReference type="GO" id="GO:0000981">
    <property type="term" value="F:DNA-binding transcription factor activity, RNA polymerase II-specific"/>
    <property type="evidence" value="ECO:0007669"/>
    <property type="project" value="InterPro"/>
</dbReference>
<reference evidence="9" key="3">
    <citation type="submission" date="2025-09" db="UniProtKB">
        <authorList>
            <consortium name="Ensembl"/>
        </authorList>
    </citation>
    <scope>IDENTIFICATION</scope>
</reference>
<organism evidence="9 10">
    <name type="scientific">Pygocentrus nattereri</name>
    <name type="common">Red-bellied piranha</name>
    <dbReference type="NCBI Taxonomy" id="42514"/>
    <lineage>
        <taxon>Eukaryota</taxon>
        <taxon>Metazoa</taxon>
        <taxon>Chordata</taxon>
        <taxon>Craniata</taxon>
        <taxon>Vertebrata</taxon>
        <taxon>Euteleostomi</taxon>
        <taxon>Actinopterygii</taxon>
        <taxon>Neopterygii</taxon>
        <taxon>Teleostei</taxon>
        <taxon>Ostariophysi</taxon>
        <taxon>Characiformes</taxon>
        <taxon>Characoidei</taxon>
        <taxon>Pygocentrus</taxon>
    </lineage>
</organism>
<dbReference type="SMART" id="SM00389">
    <property type="entry name" value="HOX"/>
    <property type="match status" value="1"/>
</dbReference>
<dbReference type="GeneID" id="108425807"/>
<dbReference type="SUPFAM" id="SSF46689">
    <property type="entry name" value="Homeodomain-like"/>
    <property type="match status" value="1"/>
</dbReference>
<feature type="compositionally biased region" description="Basic residues" evidence="7">
    <location>
        <begin position="176"/>
        <end position="185"/>
    </location>
</feature>
<reference evidence="9" key="2">
    <citation type="submission" date="2025-08" db="UniProtKB">
        <authorList>
            <consortium name="Ensembl"/>
        </authorList>
    </citation>
    <scope>IDENTIFICATION</scope>
</reference>
<comment type="subcellular location">
    <subcellularLocation>
        <location evidence="1 5 6">Nucleus</location>
    </subcellularLocation>
</comment>
<reference evidence="9 10" key="1">
    <citation type="submission" date="2020-10" db="EMBL/GenBank/DDBJ databases">
        <title>Pygocentrus nattereri (red-bellied piranha) genome, fPygNat1, primary haplotype.</title>
        <authorList>
            <person name="Myers G."/>
            <person name="Meyer A."/>
            <person name="Karagic N."/>
            <person name="Pippel M."/>
            <person name="Winkler S."/>
            <person name="Tracey A."/>
            <person name="Wood J."/>
            <person name="Formenti G."/>
            <person name="Howe K."/>
            <person name="Fedrigo O."/>
            <person name="Jarvis E.D."/>
        </authorList>
    </citation>
    <scope>NUCLEOTIDE SEQUENCE [LARGE SCALE GENOMIC DNA]</scope>
</reference>
<dbReference type="Proteomes" id="UP001501920">
    <property type="component" value="Chromosome 17"/>
</dbReference>
<dbReference type="GeneTree" id="ENSGT01000000214804"/>
<keyword evidence="2 5" id="KW-0238">DNA-binding</keyword>
<evidence type="ECO:0000256" key="3">
    <source>
        <dbReference type="ARBA" id="ARBA00023155"/>
    </source>
</evidence>
<dbReference type="InterPro" id="IPR001356">
    <property type="entry name" value="HD"/>
</dbReference>
<dbReference type="STRING" id="42514.ENSPNAP00000037541"/>
<feature type="DNA-binding region" description="Homeobox" evidence="5">
    <location>
        <begin position="126"/>
        <end position="185"/>
    </location>
</feature>
<dbReference type="Pfam" id="PF00046">
    <property type="entry name" value="Homeodomain"/>
    <property type="match status" value="1"/>
</dbReference>
<evidence type="ECO:0000256" key="6">
    <source>
        <dbReference type="RuleBase" id="RU000682"/>
    </source>
</evidence>
<dbReference type="OrthoDB" id="6159439at2759"/>
<protein>
    <recommendedName>
        <fullName evidence="8">Homeobox domain-containing protein</fullName>
    </recommendedName>
</protein>
<dbReference type="Gene3D" id="1.10.10.60">
    <property type="entry name" value="Homeodomain-like"/>
    <property type="match status" value="1"/>
</dbReference>
<proteinExistence type="predicted"/>
<feature type="domain" description="Homeobox" evidence="8">
    <location>
        <begin position="124"/>
        <end position="184"/>
    </location>
</feature>
<accession>A0A3B4EQW7</accession>
<keyword evidence="10" id="KW-1185">Reference proteome</keyword>